<comment type="subcellular location">
    <subcellularLocation>
        <location evidence="1">Secreted</location>
    </subcellularLocation>
</comment>
<dbReference type="InterPro" id="IPR001314">
    <property type="entry name" value="Peptidase_S1A"/>
</dbReference>
<dbReference type="FunFam" id="2.40.10.10:FF:000003">
    <property type="entry name" value="Transmembrane serine protease 3"/>
    <property type="match status" value="1"/>
</dbReference>
<dbReference type="PRINTS" id="PR00722">
    <property type="entry name" value="CHYMOTRYPSIN"/>
</dbReference>
<evidence type="ECO:0000256" key="9">
    <source>
        <dbReference type="SAM" id="SignalP"/>
    </source>
</evidence>
<gene>
    <name evidence="11" type="primary">CELA3B_2</name>
    <name evidence="11" type="ORF">OS493_003534</name>
</gene>
<evidence type="ECO:0000256" key="8">
    <source>
        <dbReference type="SAM" id="MobiDB-lite"/>
    </source>
</evidence>
<dbReference type="OrthoDB" id="10061449at2759"/>
<comment type="caution">
    <text evidence="11">The sequence shown here is derived from an EMBL/GenBank/DDBJ whole genome shotgun (WGS) entry which is preliminary data.</text>
</comment>
<feature type="signal peptide" evidence="9">
    <location>
        <begin position="1"/>
        <end position="16"/>
    </location>
</feature>
<evidence type="ECO:0000256" key="1">
    <source>
        <dbReference type="ARBA" id="ARBA00004613"/>
    </source>
</evidence>
<keyword evidence="12" id="KW-1185">Reference proteome</keyword>
<dbReference type="PROSITE" id="PS00134">
    <property type="entry name" value="TRYPSIN_HIS"/>
    <property type="match status" value="1"/>
</dbReference>
<dbReference type="PANTHER" id="PTHR24264:SF65">
    <property type="entry name" value="SRCR DOMAIN-CONTAINING PROTEIN"/>
    <property type="match status" value="1"/>
</dbReference>
<dbReference type="PROSITE" id="PS00135">
    <property type="entry name" value="TRYPSIN_SER"/>
    <property type="match status" value="1"/>
</dbReference>
<name>A0A9X0DAY7_9CNID</name>
<feature type="chain" id="PRO_5040775013" evidence="9">
    <location>
        <begin position="17"/>
        <end position="376"/>
    </location>
</feature>
<dbReference type="PANTHER" id="PTHR24264">
    <property type="entry name" value="TRYPSIN-RELATED"/>
    <property type="match status" value="1"/>
</dbReference>
<feature type="compositionally biased region" description="Pro residues" evidence="8">
    <location>
        <begin position="355"/>
        <end position="364"/>
    </location>
</feature>
<dbReference type="Proteomes" id="UP001163046">
    <property type="component" value="Unassembled WGS sequence"/>
</dbReference>
<keyword evidence="6" id="KW-1015">Disulfide bond</keyword>
<dbReference type="InterPro" id="IPR018114">
    <property type="entry name" value="TRYPSIN_HIS"/>
</dbReference>
<dbReference type="InterPro" id="IPR043504">
    <property type="entry name" value="Peptidase_S1_PA_chymotrypsin"/>
</dbReference>
<keyword evidence="9" id="KW-0732">Signal</keyword>
<accession>A0A9X0DAY7</accession>
<keyword evidence="4 7" id="KW-0378">Hydrolase</keyword>
<evidence type="ECO:0000313" key="11">
    <source>
        <dbReference type="EMBL" id="KAJ7393867.1"/>
    </source>
</evidence>
<dbReference type="CDD" id="cd00190">
    <property type="entry name" value="Tryp_SPc"/>
    <property type="match status" value="1"/>
</dbReference>
<evidence type="ECO:0000256" key="3">
    <source>
        <dbReference type="ARBA" id="ARBA00022670"/>
    </source>
</evidence>
<feature type="compositionally biased region" description="Low complexity" evidence="8">
    <location>
        <begin position="18"/>
        <end position="28"/>
    </location>
</feature>
<evidence type="ECO:0000256" key="5">
    <source>
        <dbReference type="ARBA" id="ARBA00022825"/>
    </source>
</evidence>
<feature type="region of interest" description="Disordered" evidence="8">
    <location>
        <begin position="18"/>
        <end position="38"/>
    </location>
</feature>
<evidence type="ECO:0000256" key="6">
    <source>
        <dbReference type="ARBA" id="ARBA00023157"/>
    </source>
</evidence>
<dbReference type="InterPro" id="IPR050127">
    <property type="entry name" value="Serine_Proteases_S1"/>
</dbReference>
<dbReference type="SMART" id="SM00020">
    <property type="entry name" value="Tryp_SPc"/>
    <property type="match status" value="1"/>
</dbReference>
<evidence type="ECO:0000256" key="7">
    <source>
        <dbReference type="RuleBase" id="RU363034"/>
    </source>
</evidence>
<evidence type="ECO:0000256" key="2">
    <source>
        <dbReference type="ARBA" id="ARBA00022525"/>
    </source>
</evidence>
<feature type="region of interest" description="Disordered" evidence="8">
    <location>
        <begin position="355"/>
        <end position="376"/>
    </location>
</feature>
<proteinExistence type="predicted"/>
<dbReference type="PROSITE" id="PS50240">
    <property type="entry name" value="TRYPSIN_DOM"/>
    <property type="match status" value="1"/>
</dbReference>
<keyword evidence="5 7" id="KW-0720">Serine protease</keyword>
<evidence type="ECO:0000259" key="10">
    <source>
        <dbReference type="PROSITE" id="PS50240"/>
    </source>
</evidence>
<dbReference type="EMBL" id="MU825397">
    <property type="protein sequence ID" value="KAJ7393867.1"/>
    <property type="molecule type" value="Genomic_DNA"/>
</dbReference>
<sequence>MILLVLLLTGSSVTGATPPVPTTSSCGGSPPPPSTPPVPVIPLSCGISPVSRVIGGVDATPGNWPWQIALLRGSSKSFSCGGSLIAPDWIVTAAHCIARGQPGSYYTIRLGDHNRQVTEGTEQDIPGKQVIVHPDYNKIPIDSDIALIQLSRPATLNARVKTVCLPSHDEVVPTSSRCFITGWGKIKHPGSSHHILQQANLPSVTNDVCAKKLAASPGGSSLRITQNMICGGVKGTILSGCHGDSGGPYVCQNSAGNWVLQGAVSWGSPRCSAAERYTVFARVGKFRNWINQMMGVSPTPSQGPNPSSGEVLFCDNNSVILFIKASPVLPMFATFHSKGIADILLHVLFLGGSPPPPSTPPVPTTPSGSGKLNMRD</sequence>
<dbReference type="InterPro" id="IPR033116">
    <property type="entry name" value="TRYPSIN_SER"/>
</dbReference>
<dbReference type="GO" id="GO:0004252">
    <property type="term" value="F:serine-type endopeptidase activity"/>
    <property type="evidence" value="ECO:0007669"/>
    <property type="project" value="InterPro"/>
</dbReference>
<evidence type="ECO:0000256" key="4">
    <source>
        <dbReference type="ARBA" id="ARBA00022801"/>
    </source>
</evidence>
<feature type="compositionally biased region" description="Pro residues" evidence="8">
    <location>
        <begin position="29"/>
        <end position="38"/>
    </location>
</feature>
<dbReference type="GO" id="GO:0005615">
    <property type="term" value="C:extracellular space"/>
    <property type="evidence" value="ECO:0007669"/>
    <property type="project" value="TreeGrafter"/>
</dbReference>
<keyword evidence="3 7" id="KW-0645">Protease</keyword>
<feature type="domain" description="Peptidase S1" evidence="10">
    <location>
        <begin position="53"/>
        <end position="295"/>
    </location>
</feature>
<dbReference type="Gene3D" id="2.40.10.10">
    <property type="entry name" value="Trypsin-like serine proteases"/>
    <property type="match status" value="3"/>
</dbReference>
<keyword evidence="2" id="KW-0964">Secreted</keyword>
<protein>
    <submittedName>
        <fullName evidence="11">Chymotrypsin-like elastase member 3B</fullName>
    </submittedName>
</protein>
<evidence type="ECO:0000313" key="12">
    <source>
        <dbReference type="Proteomes" id="UP001163046"/>
    </source>
</evidence>
<reference evidence="11" key="1">
    <citation type="submission" date="2023-01" db="EMBL/GenBank/DDBJ databases">
        <title>Genome assembly of the deep-sea coral Lophelia pertusa.</title>
        <authorList>
            <person name="Herrera S."/>
            <person name="Cordes E."/>
        </authorList>
    </citation>
    <scope>NUCLEOTIDE SEQUENCE</scope>
    <source>
        <strain evidence="11">USNM1676648</strain>
        <tissue evidence="11">Polyp</tissue>
    </source>
</reference>
<dbReference type="GO" id="GO:0006508">
    <property type="term" value="P:proteolysis"/>
    <property type="evidence" value="ECO:0007669"/>
    <property type="project" value="UniProtKB-KW"/>
</dbReference>
<dbReference type="InterPro" id="IPR001254">
    <property type="entry name" value="Trypsin_dom"/>
</dbReference>
<dbReference type="InterPro" id="IPR009003">
    <property type="entry name" value="Peptidase_S1_PA"/>
</dbReference>
<dbReference type="SUPFAM" id="SSF50494">
    <property type="entry name" value="Trypsin-like serine proteases"/>
    <property type="match status" value="1"/>
</dbReference>
<dbReference type="AlphaFoldDB" id="A0A9X0DAY7"/>
<organism evidence="11 12">
    <name type="scientific">Desmophyllum pertusum</name>
    <dbReference type="NCBI Taxonomy" id="174260"/>
    <lineage>
        <taxon>Eukaryota</taxon>
        <taxon>Metazoa</taxon>
        <taxon>Cnidaria</taxon>
        <taxon>Anthozoa</taxon>
        <taxon>Hexacorallia</taxon>
        <taxon>Scleractinia</taxon>
        <taxon>Caryophylliina</taxon>
        <taxon>Caryophylliidae</taxon>
        <taxon>Desmophyllum</taxon>
    </lineage>
</organism>
<dbReference type="Pfam" id="PF00089">
    <property type="entry name" value="Trypsin"/>
    <property type="match status" value="1"/>
</dbReference>